<gene>
    <name evidence="1" type="ORF">Ahy_A07g031864</name>
</gene>
<comment type="caution">
    <text evidence="1">The sequence shown here is derived from an EMBL/GenBank/DDBJ whole genome shotgun (WGS) entry which is preliminary data.</text>
</comment>
<dbReference type="EMBL" id="SDMP01000007">
    <property type="protein sequence ID" value="RYR46115.1"/>
    <property type="molecule type" value="Genomic_DNA"/>
</dbReference>
<dbReference type="AlphaFoldDB" id="A0A445C590"/>
<accession>A0A445C590</accession>
<evidence type="ECO:0000313" key="1">
    <source>
        <dbReference type="EMBL" id="RYR46115.1"/>
    </source>
</evidence>
<name>A0A445C590_ARAHY</name>
<reference evidence="1 2" key="1">
    <citation type="submission" date="2019-01" db="EMBL/GenBank/DDBJ databases">
        <title>Sequencing of cultivated peanut Arachis hypogaea provides insights into genome evolution and oil improvement.</title>
        <authorList>
            <person name="Chen X."/>
        </authorList>
    </citation>
    <scope>NUCLEOTIDE SEQUENCE [LARGE SCALE GENOMIC DNA]</scope>
    <source>
        <strain evidence="2">cv. Fuhuasheng</strain>
        <tissue evidence="1">Leaves</tissue>
    </source>
</reference>
<proteinExistence type="predicted"/>
<keyword evidence="2" id="KW-1185">Reference proteome</keyword>
<protein>
    <submittedName>
        <fullName evidence="1">Uncharacterized protein</fullName>
    </submittedName>
</protein>
<sequence length="57" mass="6405">MIHISGSAADEHIELSMWLRALTVQAQRRRFALRISVDSVIIPLALHPVRIRSSVSV</sequence>
<evidence type="ECO:0000313" key="2">
    <source>
        <dbReference type="Proteomes" id="UP000289738"/>
    </source>
</evidence>
<dbReference type="Proteomes" id="UP000289738">
    <property type="component" value="Chromosome A07"/>
</dbReference>
<organism evidence="1 2">
    <name type="scientific">Arachis hypogaea</name>
    <name type="common">Peanut</name>
    <dbReference type="NCBI Taxonomy" id="3818"/>
    <lineage>
        <taxon>Eukaryota</taxon>
        <taxon>Viridiplantae</taxon>
        <taxon>Streptophyta</taxon>
        <taxon>Embryophyta</taxon>
        <taxon>Tracheophyta</taxon>
        <taxon>Spermatophyta</taxon>
        <taxon>Magnoliopsida</taxon>
        <taxon>eudicotyledons</taxon>
        <taxon>Gunneridae</taxon>
        <taxon>Pentapetalae</taxon>
        <taxon>rosids</taxon>
        <taxon>fabids</taxon>
        <taxon>Fabales</taxon>
        <taxon>Fabaceae</taxon>
        <taxon>Papilionoideae</taxon>
        <taxon>50 kb inversion clade</taxon>
        <taxon>dalbergioids sensu lato</taxon>
        <taxon>Dalbergieae</taxon>
        <taxon>Pterocarpus clade</taxon>
        <taxon>Arachis</taxon>
    </lineage>
</organism>